<protein>
    <submittedName>
        <fullName evidence="1">Uncharacterized protein</fullName>
    </submittedName>
</protein>
<dbReference type="AlphaFoldDB" id="A0A511SYI6"/>
<organism evidence="1 4">
    <name type="scientific">Myxococcus fulvus</name>
    <dbReference type="NCBI Taxonomy" id="33"/>
    <lineage>
        <taxon>Bacteria</taxon>
        <taxon>Pseudomonadati</taxon>
        <taxon>Myxococcota</taxon>
        <taxon>Myxococcia</taxon>
        <taxon>Myxococcales</taxon>
        <taxon>Cystobacterineae</taxon>
        <taxon>Myxococcaceae</taxon>
        <taxon>Myxococcus</taxon>
    </lineage>
</organism>
<evidence type="ECO:0000313" key="4">
    <source>
        <dbReference type="Proteomes" id="UP000321514"/>
    </source>
</evidence>
<proteinExistence type="predicted"/>
<dbReference type="RefSeq" id="WP_245772320.1">
    <property type="nucleotide sequence ID" value="NZ_BJXR01000020.1"/>
</dbReference>
<reference evidence="2 3" key="1">
    <citation type="submission" date="2016-10" db="EMBL/GenBank/DDBJ databases">
        <authorList>
            <person name="Varghese N."/>
            <person name="Submissions S."/>
        </authorList>
    </citation>
    <scope>NUCLEOTIDE SEQUENCE [LARGE SCALE GENOMIC DNA]</scope>
    <source>
        <strain evidence="2 3">DSM 16525</strain>
    </source>
</reference>
<dbReference type="Proteomes" id="UP000321514">
    <property type="component" value="Unassembled WGS sequence"/>
</dbReference>
<dbReference type="EMBL" id="BJXR01000020">
    <property type="protein sequence ID" value="GEN06966.1"/>
    <property type="molecule type" value="Genomic_DNA"/>
</dbReference>
<comment type="caution">
    <text evidence="1">The sequence shown here is derived from an EMBL/GenBank/DDBJ whole genome shotgun (WGS) entry which is preliminary data.</text>
</comment>
<sequence length="160" mass="17068">MPKPQLYLLLATWLAQGGALPAPGGAGARDAGVASSGPLVSQVDAGPRDAGTLAGADIPWPEEELSPLATLDGSAVMAAHTVLEQVLKHRFAKDAGRSCAFSPRALEVLVAQKDGWYFVRVNRRVDRCPGFGPGVSLETDWFELYAVSPDGRVERYPYHP</sequence>
<name>A0A511SYI6_MYXFU</name>
<dbReference type="EMBL" id="FOIB01000004">
    <property type="protein sequence ID" value="SEU02244.1"/>
    <property type="molecule type" value="Genomic_DNA"/>
</dbReference>
<gene>
    <name evidence="1" type="ORF">MFU01_20030</name>
    <name evidence="2" type="ORF">SAMN05443572_104410</name>
</gene>
<evidence type="ECO:0000313" key="1">
    <source>
        <dbReference type="EMBL" id="GEN06966.1"/>
    </source>
</evidence>
<evidence type="ECO:0000313" key="2">
    <source>
        <dbReference type="EMBL" id="SEU02244.1"/>
    </source>
</evidence>
<keyword evidence="3" id="KW-1185">Reference proteome</keyword>
<accession>A0A511SYI6</accession>
<reference evidence="1 4" key="2">
    <citation type="submission" date="2019-07" db="EMBL/GenBank/DDBJ databases">
        <title>Whole genome shotgun sequence of Myxococcus fulvus NBRC 100333.</title>
        <authorList>
            <person name="Hosoyama A."/>
            <person name="Uohara A."/>
            <person name="Ohji S."/>
            <person name="Ichikawa N."/>
        </authorList>
    </citation>
    <scope>NUCLEOTIDE SEQUENCE [LARGE SCALE GENOMIC DNA]</scope>
    <source>
        <strain evidence="1 4">NBRC 100333</strain>
    </source>
</reference>
<dbReference type="Proteomes" id="UP000183760">
    <property type="component" value="Unassembled WGS sequence"/>
</dbReference>
<evidence type="ECO:0000313" key="3">
    <source>
        <dbReference type="Proteomes" id="UP000183760"/>
    </source>
</evidence>